<dbReference type="Pfam" id="PF13787">
    <property type="entry name" value="HXXEE"/>
    <property type="match status" value="1"/>
</dbReference>
<dbReference type="KEGG" id="nsm:JO391_00875"/>
<proteinExistence type="predicted"/>
<dbReference type="RefSeq" id="WP_220662337.1">
    <property type="nucleotide sequence ID" value="NZ_CP069370.1"/>
</dbReference>
<keyword evidence="1" id="KW-0812">Transmembrane</keyword>
<dbReference type="EMBL" id="CP069370">
    <property type="protein sequence ID" value="QYZ70121.1"/>
    <property type="molecule type" value="Genomic_DNA"/>
</dbReference>
<keyword evidence="3" id="KW-1185">Reference proteome</keyword>
<feature type="transmembrane region" description="Helical" evidence="1">
    <location>
        <begin position="163"/>
        <end position="181"/>
    </location>
</feature>
<accession>A0A8G1EDE8</accession>
<reference evidence="2" key="1">
    <citation type="submission" date="2021-02" db="EMBL/GenBank/DDBJ databases">
        <title>Rhodobacter shimadae sp. nov., an aerobic anoxygenic phototrophic bacterium isolated from a hot spring.</title>
        <authorList>
            <person name="Muramatsu S."/>
            <person name="Haruta S."/>
            <person name="Hirose S."/>
            <person name="Hanada S."/>
        </authorList>
    </citation>
    <scope>NUCLEOTIDE SEQUENCE</scope>
    <source>
        <strain evidence="2">N10</strain>
    </source>
</reference>
<sequence length="196" mass="21521">MLARLRDNWVYGGFLAGIMLLVLTPVLASDWSWALTLIWLQLPAYMIHQFEEHDADRFRAFVNTVIGGGKEVLTRMDVFIINILGVWGVDAIAFLLAAWVHLGLGLIAVYLSLVNGIIHCLQAIALRRYNPGLVTSILVFIPLGALTLWVLAGNADVTATDHVIGLGLAILIHAAIVVRVVRHKRQLDRADGTARA</sequence>
<dbReference type="InterPro" id="IPR025671">
    <property type="entry name" value="HXXEE"/>
</dbReference>
<dbReference type="AlphaFoldDB" id="A0A8G1EDE8"/>
<keyword evidence="1" id="KW-0472">Membrane</keyword>
<feature type="transmembrane region" description="Helical" evidence="1">
    <location>
        <begin position="9"/>
        <end position="27"/>
    </location>
</feature>
<organism evidence="2 3">
    <name type="scientific">Neotabrizicola shimadae</name>
    <dbReference type="NCBI Taxonomy" id="2807096"/>
    <lineage>
        <taxon>Bacteria</taxon>
        <taxon>Pseudomonadati</taxon>
        <taxon>Pseudomonadota</taxon>
        <taxon>Alphaproteobacteria</taxon>
        <taxon>Rhodobacterales</taxon>
        <taxon>Paracoccaceae</taxon>
        <taxon>Neotabrizicola</taxon>
    </lineage>
</organism>
<feature type="transmembrane region" description="Helical" evidence="1">
    <location>
        <begin position="133"/>
        <end position="151"/>
    </location>
</feature>
<feature type="transmembrane region" description="Helical" evidence="1">
    <location>
        <begin position="79"/>
        <end position="100"/>
    </location>
</feature>
<dbReference type="Proteomes" id="UP000826300">
    <property type="component" value="Chromosome"/>
</dbReference>
<keyword evidence="1" id="KW-1133">Transmembrane helix</keyword>
<name>A0A8G1EDE8_9RHOB</name>
<feature type="transmembrane region" description="Helical" evidence="1">
    <location>
        <begin position="106"/>
        <end position="126"/>
    </location>
</feature>
<gene>
    <name evidence="2" type="ORF">JO391_00875</name>
</gene>
<evidence type="ECO:0000256" key="1">
    <source>
        <dbReference type="SAM" id="Phobius"/>
    </source>
</evidence>
<evidence type="ECO:0000313" key="2">
    <source>
        <dbReference type="EMBL" id="QYZ70121.1"/>
    </source>
</evidence>
<evidence type="ECO:0000313" key="3">
    <source>
        <dbReference type="Proteomes" id="UP000826300"/>
    </source>
</evidence>
<protein>
    <submittedName>
        <fullName evidence="2">HXXEE domain-containing protein</fullName>
    </submittedName>
</protein>